<dbReference type="InterPro" id="IPR004117">
    <property type="entry name" value="7tm6_olfct_rcpt"/>
</dbReference>
<keyword evidence="3" id="KW-0716">Sensory transduction</keyword>
<dbReference type="GO" id="GO:0005549">
    <property type="term" value="F:odorant binding"/>
    <property type="evidence" value="ECO:0007669"/>
    <property type="project" value="InterPro"/>
</dbReference>
<name>A0A1J1I0E8_9DIPT</name>
<evidence type="ECO:0000313" key="11">
    <source>
        <dbReference type="EMBL" id="CRK93258.1"/>
    </source>
</evidence>
<evidence type="ECO:0000256" key="8">
    <source>
        <dbReference type="ARBA" id="ARBA00023170"/>
    </source>
</evidence>
<keyword evidence="4 10" id="KW-0812">Transmembrane</keyword>
<dbReference type="Proteomes" id="UP000183832">
    <property type="component" value="Unassembled WGS sequence"/>
</dbReference>
<evidence type="ECO:0000256" key="4">
    <source>
        <dbReference type="ARBA" id="ARBA00022692"/>
    </source>
</evidence>
<keyword evidence="6 10" id="KW-1133">Transmembrane helix</keyword>
<dbReference type="AlphaFoldDB" id="A0A1J1I0E8"/>
<evidence type="ECO:0000256" key="5">
    <source>
        <dbReference type="ARBA" id="ARBA00022725"/>
    </source>
</evidence>
<dbReference type="EMBL" id="CVRI01000037">
    <property type="protein sequence ID" value="CRK93258.1"/>
    <property type="molecule type" value="Genomic_DNA"/>
</dbReference>
<dbReference type="GO" id="GO:0005886">
    <property type="term" value="C:plasma membrane"/>
    <property type="evidence" value="ECO:0007669"/>
    <property type="project" value="UniProtKB-SubCell"/>
</dbReference>
<comment type="subcellular location">
    <subcellularLocation>
        <location evidence="1">Cell membrane</location>
        <topology evidence="1">Multi-pass membrane protein</topology>
    </subcellularLocation>
</comment>
<accession>A0A1J1I0E8</accession>
<gene>
    <name evidence="11" type="ORF">CLUMA_CG006801</name>
</gene>
<evidence type="ECO:0000313" key="12">
    <source>
        <dbReference type="Proteomes" id="UP000183832"/>
    </source>
</evidence>
<protein>
    <submittedName>
        <fullName evidence="11">CLUMA_CG006801, isoform A</fullName>
    </submittedName>
</protein>
<reference evidence="11 12" key="1">
    <citation type="submission" date="2015-04" db="EMBL/GenBank/DDBJ databases">
        <authorList>
            <person name="Syromyatnikov M.Y."/>
            <person name="Popov V.N."/>
        </authorList>
    </citation>
    <scope>NUCLEOTIDE SEQUENCE [LARGE SCALE GENOMIC DNA]</scope>
</reference>
<dbReference type="GO" id="GO:0004984">
    <property type="term" value="F:olfactory receptor activity"/>
    <property type="evidence" value="ECO:0007669"/>
    <property type="project" value="InterPro"/>
</dbReference>
<evidence type="ECO:0000256" key="2">
    <source>
        <dbReference type="ARBA" id="ARBA00022475"/>
    </source>
</evidence>
<dbReference type="PANTHER" id="PTHR21137:SF35">
    <property type="entry name" value="ODORANT RECEPTOR 19A-RELATED"/>
    <property type="match status" value="1"/>
</dbReference>
<keyword evidence="12" id="KW-1185">Reference proteome</keyword>
<sequence length="196" mass="22239">MTTMMVWISHMAFIVIGSDSFFILTTVHTMSEASVCGHLVSKIGRNTDDKYLNDLIERHLHVLDLIESSNTIFSVINFCQLISAFLMIVAALFQLNSVVDAVSLLIIVAILSQNFVYCFLGTCIETSCEQLEQSLYCSQWYNLRNVSLKRKFLMMLVMSQRKRGYFAIGIKPMSLETHAELLKAAFSFLNVLLTML</sequence>
<organism evidence="11 12">
    <name type="scientific">Clunio marinus</name>
    <dbReference type="NCBI Taxonomy" id="568069"/>
    <lineage>
        <taxon>Eukaryota</taxon>
        <taxon>Metazoa</taxon>
        <taxon>Ecdysozoa</taxon>
        <taxon>Arthropoda</taxon>
        <taxon>Hexapoda</taxon>
        <taxon>Insecta</taxon>
        <taxon>Pterygota</taxon>
        <taxon>Neoptera</taxon>
        <taxon>Endopterygota</taxon>
        <taxon>Diptera</taxon>
        <taxon>Nematocera</taxon>
        <taxon>Chironomoidea</taxon>
        <taxon>Chironomidae</taxon>
        <taxon>Clunio</taxon>
    </lineage>
</organism>
<evidence type="ECO:0000256" key="6">
    <source>
        <dbReference type="ARBA" id="ARBA00022989"/>
    </source>
</evidence>
<evidence type="ECO:0000256" key="7">
    <source>
        <dbReference type="ARBA" id="ARBA00023136"/>
    </source>
</evidence>
<keyword evidence="7 10" id="KW-0472">Membrane</keyword>
<dbReference type="OrthoDB" id="7604726at2759"/>
<evidence type="ECO:0000256" key="10">
    <source>
        <dbReference type="SAM" id="Phobius"/>
    </source>
</evidence>
<keyword evidence="2" id="KW-1003">Cell membrane</keyword>
<dbReference type="Pfam" id="PF02949">
    <property type="entry name" value="7tm_6"/>
    <property type="match status" value="1"/>
</dbReference>
<keyword evidence="5" id="KW-0552">Olfaction</keyword>
<keyword evidence="8" id="KW-0675">Receptor</keyword>
<evidence type="ECO:0000256" key="9">
    <source>
        <dbReference type="ARBA" id="ARBA00023224"/>
    </source>
</evidence>
<feature type="transmembrane region" description="Helical" evidence="10">
    <location>
        <begin position="6"/>
        <end position="24"/>
    </location>
</feature>
<evidence type="ECO:0000256" key="1">
    <source>
        <dbReference type="ARBA" id="ARBA00004651"/>
    </source>
</evidence>
<proteinExistence type="predicted"/>
<feature type="transmembrane region" description="Helical" evidence="10">
    <location>
        <begin position="101"/>
        <end position="120"/>
    </location>
</feature>
<feature type="transmembrane region" description="Helical" evidence="10">
    <location>
        <begin position="75"/>
        <end position="95"/>
    </location>
</feature>
<dbReference type="GO" id="GO:0007165">
    <property type="term" value="P:signal transduction"/>
    <property type="evidence" value="ECO:0007669"/>
    <property type="project" value="UniProtKB-KW"/>
</dbReference>
<dbReference type="PANTHER" id="PTHR21137">
    <property type="entry name" value="ODORANT RECEPTOR"/>
    <property type="match status" value="1"/>
</dbReference>
<keyword evidence="9" id="KW-0807">Transducer</keyword>
<evidence type="ECO:0000256" key="3">
    <source>
        <dbReference type="ARBA" id="ARBA00022606"/>
    </source>
</evidence>
<dbReference type="STRING" id="568069.A0A1J1I0E8"/>